<organism evidence="6 7">
    <name type="scientific">Polymorphospora rubra</name>
    <dbReference type="NCBI Taxonomy" id="338584"/>
    <lineage>
        <taxon>Bacteria</taxon>
        <taxon>Bacillati</taxon>
        <taxon>Actinomycetota</taxon>
        <taxon>Actinomycetes</taxon>
        <taxon>Micromonosporales</taxon>
        <taxon>Micromonosporaceae</taxon>
        <taxon>Polymorphospora</taxon>
    </lineage>
</organism>
<comment type="similarity">
    <text evidence="2 4">Belongs to the Nudix hydrolase family.</text>
</comment>
<evidence type="ECO:0000313" key="6">
    <source>
        <dbReference type="EMBL" id="BCJ70143.1"/>
    </source>
</evidence>
<proteinExistence type="inferred from homology"/>
<feature type="domain" description="Nudix hydrolase" evidence="5">
    <location>
        <begin position="19"/>
        <end position="147"/>
    </location>
</feature>
<dbReference type="InterPro" id="IPR015797">
    <property type="entry name" value="NUDIX_hydrolase-like_dom_sf"/>
</dbReference>
<dbReference type="RefSeq" id="WP_212819853.1">
    <property type="nucleotide sequence ID" value="NZ_AP023359.1"/>
</dbReference>
<accession>A0A810NFC0</accession>
<dbReference type="EMBL" id="AP023359">
    <property type="protein sequence ID" value="BCJ70143.1"/>
    <property type="molecule type" value="Genomic_DNA"/>
</dbReference>
<dbReference type="KEGG" id="pry:Prubr_71640"/>
<keyword evidence="3 4" id="KW-0378">Hydrolase</keyword>
<evidence type="ECO:0000256" key="4">
    <source>
        <dbReference type="RuleBase" id="RU003476"/>
    </source>
</evidence>
<protein>
    <submittedName>
        <fullName evidence="6">NUDIX hydrolase</fullName>
    </submittedName>
</protein>
<dbReference type="Gene3D" id="3.90.79.10">
    <property type="entry name" value="Nucleoside Triphosphate Pyrophosphohydrolase"/>
    <property type="match status" value="1"/>
</dbReference>
<evidence type="ECO:0000256" key="3">
    <source>
        <dbReference type="ARBA" id="ARBA00022801"/>
    </source>
</evidence>
<evidence type="ECO:0000256" key="1">
    <source>
        <dbReference type="ARBA" id="ARBA00001946"/>
    </source>
</evidence>
<dbReference type="PANTHER" id="PTHR43046:SF16">
    <property type="entry name" value="ADP-RIBOSE PYROPHOSPHATASE YJHB-RELATED"/>
    <property type="match status" value="1"/>
</dbReference>
<dbReference type="PANTHER" id="PTHR43046">
    <property type="entry name" value="GDP-MANNOSE MANNOSYL HYDROLASE"/>
    <property type="match status" value="1"/>
</dbReference>
<dbReference type="SUPFAM" id="SSF55811">
    <property type="entry name" value="Nudix"/>
    <property type="match status" value="1"/>
</dbReference>
<dbReference type="PROSITE" id="PS00893">
    <property type="entry name" value="NUDIX_BOX"/>
    <property type="match status" value="1"/>
</dbReference>
<dbReference type="PROSITE" id="PS51462">
    <property type="entry name" value="NUDIX"/>
    <property type="match status" value="1"/>
</dbReference>
<evidence type="ECO:0000256" key="2">
    <source>
        <dbReference type="ARBA" id="ARBA00005582"/>
    </source>
</evidence>
<dbReference type="Pfam" id="PF00293">
    <property type="entry name" value="NUDIX"/>
    <property type="match status" value="1"/>
</dbReference>
<dbReference type="PRINTS" id="PR00502">
    <property type="entry name" value="NUDIXFAMILY"/>
</dbReference>
<evidence type="ECO:0000259" key="5">
    <source>
        <dbReference type="PROSITE" id="PS51462"/>
    </source>
</evidence>
<dbReference type="AlphaFoldDB" id="A0A810NFC0"/>
<dbReference type="InterPro" id="IPR000086">
    <property type="entry name" value="NUDIX_hydrolase_dom"/>
</dbReference>
<name>A0A810NFC0_9ACTN</name>
<keyword evidence="7" id="KW-1185">Reference proteome</keyword>
<dbReference type="InterPro" id="IPR020476">
    <property type="entry name" value="Nudix_hydrolase"/>
</dbReference>
<dbReference type="InterPro" id="IPR020084">
    <property type="entry name" value="NUDIX_hydrolase_CS"/>
</dbReference>
<evidence type="ECO:0000313" key="7">
    <source>
        <dbReference type="Proteomes" id="UP000680866"/>
    </source>
</evidence>
<dbReference type="GO" id="GO:0016787">
    <property type="term" value="F:hydrolase activity"/>
    <property type="evidence" value="ECO:0007669"/>
    <property type="project" value="UniProtKB-KW"/>
</dbReference>
<gene>
    <name evidence="6" type="ORF">Prubr_71640</name>
</gene>
<sequence length="168" mass="18117">MPVSPYVAGLRAHVGHELLLLPGASAVVRDDRGRILLCRRSDDGTWGLPAGAIDPGEQPADAVLREIFEETGVVAEVERVGGVGTHRVVYPNGDVCEYLTVWFRCRAVGGEARVNDDESLEVAWFDPADLPALNPRTRLRVDTTVAAEGPAWFARPGEHGTVPDRPAS</sequence>
<comment type="cofactor">
    <cofactor evidence="1">
        <name>Mg(2+)</name>
        <dbReference type="ChEBI" id="CHEBI:18420"/>
    </cofactor>
</comment>
<reference evidence="6" key="1">
    <citation type="submission" date="2020-08" db="EMBL/GenBank/DDBJ databases">
        <title>Whole genome shotgun sequence of Polymorphospora rubra NBRC 101157.</title>
        <authorList>
            <person name="Komaki H."/>
            <person name="Tamura T."/>
        </authorList>
    </citation>
    <scope>NUCLEOTIDE SEQUENCE</scope>
    <source>
        <strain evidence="6">NBRC 101157</strain>
    </source>
</reference>
<dbReference type="CDD" id="cd18879">
    <property type="entry name" value="NUDIX_Hydrolase"/>
    <property type="match status" value="1"/>
</dbReference>
<dbReference type="Proteomes" id="UP000680866">
    <property type="component" value="Chromosome"/>
</dbReference>